<sequence>MICFLIFIFLTGIDAAAGSNVLATLLGLGETKMDPEILTNAMTAAGIVQGALLMFTPSLGLKMYGTKDDSPYMRFHAEGVGAAILTVGITCLCLFKMKLDTTMTFGLSSLVWTTEHILALTKKYPSKMGVSPMGHCFWLLYSLIGMYACFTLAAYTQQLLLGGQSLFALHNVLVIMKPEIVGKIYGYKEMNWNDDQKDWLRGFGYENLSMCVFGLSLLAGVEEHRSLGFASVVVVAHCAHSLVGRTSHSLGLLGSSLMFFWMVFHASCAATFISTEVGYAMASIIVAVTALKITSVPSNFEFPQLASEELTK</sequence>
<feature type="chain" id="PRO_5041987515" description="GDT1 family protein" evidence="2">
    <location>
        <begin position="19"/>
        <end position="312"/>
    </location>
</feature>
<protein>
    <recommendedName>
        <fullName evidence="5">GDT1 family protein</fullName>
    </recommendedName>
</protein>
<feature type="signal peptide" evidence="2">
    <location>
        <begin position="1"/>
        <end position="18"/>
    </location>
</feature>
<reference evidence="3" key="1">
    <citation type="submission" date="2023-06" db="EMBL/GenBank/DDBJ databases">
        <title>Survivors Of The Sea: Transcriptome response of Skeletonema marinoi to long-term dormancy.</title>
        <authorList>
            <person name="Pinder M.I.M."/>
            <person name="Kourtchenko O."/>
            <person name="Robertson E.K."/>
            <person name="Larsson T."/>
            <person name="Maumus F."/>
            <person name="Osuna-Cruz C.M."/>
            <person name="Vancaester E."/>
            <person name="Stenow R."/>
            <person name="Vandepoele K."/>
            <person name="Ploug H."/>
            <person name="Bruchert V."/>
            <person name="Godhe A."/>
            <person name="Topel M."/>
        </authorList>
    </citation>
    <scope>NUCLEOTIDE SEQUENCE</scope>
    <source>
        <strain evidence="3">R05AC</strain>
    </source>
</reference>
<feature type="transmembrane region" description="Helical" evidence="1">
    <location>
        <begin position="133"/>
        <end position="155"/>
    </location>
</feature>
<feature type="transmembrane region" description="Helical" evidence="1">
    <location>
        <begin position="75"/>
        <end position="97"/>
    </location>
</feature>
<feature type="transmembrane region" description="Helical" evidence="1">
    <location>
        <begin position="227"/>
        <end position="243"/>
    </location>
</feature>
<dbReference type="EMBL" id="JATAAI010000018">
    <property type="protein sequence ID" value="KAK1739437.1"/>
    <property type="molecule type" value="Genomic_DNA"/>
</dbReference>
<evidence type="ECO:0000313" key="4">
    <source>
        <dbReference type="Proteomes" id="UP001224775"/>
    </source>
</evidence>
<name>A0AAD9D9U6_9STRA</name>
<keyword evidence="1" id="KW-0812">Transmembrane</keyword>
<feature type="transmembrane region" description="Helical" evidence="1">
    <location>
        <begin position="37"/>
        <end position="55"/>
    </location>
</feature>
<organism evidence="3 4">
    <name type="scientific">Skeletonema marinoi</name>
    <dbReference type="NCBI Taxonomy" id="267567"/>
    <lineage>
        <taxon>Eukaryota</taxon>
        <taxon>Sar</taxon>
        <taxon>Stramenopiles</taxon>
        <taxon>Ochrophyta</taxon>
        <taxon>Bacillariophyta</taxon>
        <taxon>Coscinodiscophyceae</taxon>
        <taxon>Thalassiosirophycidae</taxon>
        <taxon>Thalassiosirales</taxon>
        <taxon>Skeletonemataceae</taxon>
        <taxon>Skeletonema</taxon>
        <taxon>Skeletonema marinoi-dohrnii complex</taxon>
    </lineage>
</organism>
<evidence type="ECO:0000256" key="2">
    <source>
        <dbReference type="SAM" id="SignalP"/>
    </source>
</evidence>
<dbReference type="AlphaFoldDB" id="A0AAD9D9U6"/>
<comment type="caution">
    <text evidence="3">The sequence shown here is derived from an EMBL/GenBank/DDBJ whole genome shotgun (WGS) entry which is preliminary data.</text>
</comment>
<keyword evidence="1" id="KW-1133">Transmembrane helix</keyword>
<keyword evidence="2" id="KW-0732">Signal</keyword>
<feature type="transmembrane region" description="Helical" evidence="1">
    <location>
        <begin position="202"/>
        <end position="221"/>
    </location>
</feature>
<evidence type="ECO:0000313" key="3">
    <source>
        <dbReference type="EMBL" id="KAK1739437.1"/>
    </source>
</evidence>
<evidence type="ECO:0008006" key="5">
    <source>
        <dbReference type="Google" id="ProtNLM"/>
    </source>
</evidence>
<keyword evidence="1" id="KW-0472">Membrane</keyword>
<proteinExistence type="predicted"/>
<feature type="transmembrane region" description="Helical" evidence="1">
    <location>
        <begin position="250"/>
        <end position="273"/>
    </location>
</feature>
<evidence type="ECO:0000256" key="1">
    <source>
        <dbReference type="SAM" id="Phobius"/>
    </source>
</evidence>
<gene>
    <name evidence="3" type="ORF">QTG54_009980</name>
</gene>
<keyword evidence="4" id="KW-1185">Reference proteome</keyword>
<accession>A0AAD9D9U6</accession>
<dbReference type="Proteomes" id="UP001224775">
    <property type="component" value="Unassembled WGS sequence"/>
</dbReference>